<keyword evidence="2" id="KW-1185">Reference proteome</keyword>
<evidence type="ECO:0000313" key="1">
    <source>
        <dbReference type="EMBL" id="KAJ8666276.1"/>
    </source>
</evidence>
<protein>
    <submittedName>
        <fullName evidence="1">Uncharacterized protein</fullName>
    </submittedName>
</protein>
<name>A0ACC2N5B7_9HYME</name>
<comment type="caution">
    <text evidence="1">The sequence shown here is derived from an EMBL/GenBank/DDBJ whole genome shotgun (WGS) entry which is preliminary data.</text>
</comment>
<dbReference type="EMBL" id="CM056744">
    <property type="protein sequence ID" value="KAJ8666276.1"/>
    <property type="molecule type" value="Genomic_DNA"/>
</dbReference>
<dbReference type="Proteomes" id="UP001239111">
    <property type="component" value="Chromosome 4"/>
</dbReference>
<proteinExistence type="predicted"/>
<reference evidence="1" key="1">
    <citation type="submission" date="2023-04" db="EMBL/GenBank/DDBJ databases">
        <title>A chromosome-level genome assembly of the parasitoid wasp Eretmocerus hayati.</title>
        <authorList>
            <person name="Zhong Y."/>
            <person name="Liu S."/>
            <person name="Liu Y."/>
        </authorList>
    </citation>
    <scope>NUCLEOTIDE SEQUENCE</scope>
    <source>
        <strain evidence="1">ZJU_SS_LIU_2023</strain>
    </source>
</reference>
<evidence type="ECO:0000313" key="2">
    <source>
        <dbReference type="Proteomes" id="UP001239111"/>
    </source>
</evidence>
<organism evidence="1 2">
    <name type="scientific">Eretmocerus hayati</name>
    <dbReference type="NCBI Taxonomy" id="131215"/>
    <lineage>
        <taxon>Eukaryota</taxon>
        <taxon>Metazoa</taxon>
        <taxon>Ecdysozoa</taxon>
        <taxon>Arthropoda</taxon>
        <taxon>Hexapoda</taxon>
        <taxon>Insecta</taxon>
        <taxon>Pterygota</taxon>
        <taxon>Neoptera</taxon>
        <taxon>Endopterygota</taxon>
        <taxon>Hymenoptera</taxon>
        <taxon>Apocrita</taxon>
        <taxon>Proctotrupomorpha</taxon>
        <taxon>Chalcidoidea</taxon>
        <taxon>Aphelinidae</taxon>
        <taxon>Aphelininae</taxon>
        <taxon>Eretmocerus</taxon>
    </lineage>
</organism>
<accession>A0ACC2N5B7</accession>
<gene>
    <name evidence="1" type="ORF">QAD02_007938</name>
</gene>
<sequence>MDPQDSEATAIKPSEIHENAALAEAKTGEEIAGRSAPADRIHADVGQWSAQGCAEGPEVDATLRDFIEVVLGGKSFSALYDPGAQVSFVGPKIAIYYEKRLFKKKDMLKGAVCKGVTQTLGLLGMNMEINGHSQTVIMEAVPDTSYDMVLGMDFMKAWMSNSENGDGRWRVLKGGYKYFVGSQKEKSDGRIFAECAGLVVVKEDERTELEKMVKKMVEDADGDVGLTDLAKHFIKVFDETPKMTVADVYEDNLSTGRPDFGELYPHPVDALEQETLWQEREDTRRLERQRRTGEESRALQAVNLVRGSSEVVSRGANEEMLAPPPEFADKATTSNSRPVEKEWKGAPSRIALPNIPKRRDLGTDGHGATVPPIEGLDSGQSQREGESLVGKGERPMAQVKPTNWSLQPVPIDGIIPIDRMPKERAEWGREPSVRGTYTPRDRPSRREVPEPEGVWPRYQVDTDGVARPEIRDESPPPRPGNVSRRVAEGYPCHFGFPSEVSIRKLTRRQDEIDLGGEDAPLS</sequence>